<organism evidence="2 3">
    <name type="scientific">Erwinia papayae</name>
    <dbReference type="NCBI Taxonomy" id="206499"/>
    <lineage>
        <taxon>Bacteria</taxon>
        <taxon>Pseudomonadati</taxon>
        <taxon>Pseudomonadota</taxon>
        <taxon>Gammaproteobacteria</taxon>
        <taxon>Enterobacterales</taxon>
        <taxon>Erwiniaceae</taxon>
        <taxon>Erwinia</taxon>
    </lineage>
</organism>
<reference evidence="2 3" key="1">
    <citation type="submission" date="2024-07" db="EMBL/GenBank/DDBJ databases">
        <authorList>
            <person name="Dulla G.F.J."/>
            <person name="Delorm J.G."/>
        </authorList>
    </citation>
    <scope>NUCLEOTIDE SEQUENCE [LARGE SCALE GENOMIC DNA]</scope>
    <source>
        <strain evidence="2 3">JGD 233</strain>
    </source>
</reference>
<accession>A0ABV3N3V7</accession>
<gene>
    <name evidence="2" type="ORF">ABW286_15185</name>
</gene>
<keyword evidence="3" id="KW-1185">Reference proteome</keyword>
<name>A0ABV3N3V7_9GAMM</name>
<protein>
    <submittedName>
        <fullName evidence="2">Type III secretion system protein</fullName>
    </submittedName>
</protein>
<dbReference type="RefSeq" id="WP_261641789.1">
    <property type="nucleotide sequence ID" value="NZ_JBFKZN010000007.1"/>
</dbReference>
<dbReference type="InterPro" id="IPR002954">
    <property type="entry name" value="Salm_SPAgM"/>
</dbReference>
<dbReference type="SUPFAM" id="SSF58100">
    <property type="entry name" value="Bacterial hemolysins"/>
    <property type="match status" value="1"/>
</dbReference>
<evidence type="ECO:0000313" key="2">
    <source>
        <dbReference type="EMBL" id="MEW5290510.1"/>
    </source>
</evidence>
<dbReference type="EMBL" id="JBFKZN010000007">
    <property type="protein sequence ID" value="MEW5290510.1"/>
    <property type="molecule type" value="Genomic_DNA"/>
</dbReference>
<evidence type="ECO:0000313" key="3">
    <source>
        <dbReference type="Proteomes" id="UP001554567"/>
    </source>
</evidence>
<keyword evidence="1" id="KW-0175">Coiled coil</keyword>
<feature type="coiled-coil region" evidence="1">
    <location>
        <begin position="81"/>
        <end position="108"/>
    </location>
</feature>
<comment type="caution">
    <text evidence="2">The sequence shown here is derived from an EMBL/GenBank/DDBJ whole genome shotgun (WGS) entry which is preliminary data.</text>
</comment>
<sequence length="152" mass="18001">MDVWRKGRTFVSMLERKQKILQGNILQVQGKIAEINKMISQFYDEYAGINQEIKRLTPSGVLDRDDIYKGIRRQGTLLVHQQNVIQKITKLEDEKIKYEHQLQNFLTALSLLDKRHHKINDYLQKIRKAHLKRIANSIENEIQEMAGYVRKN</sequence>
<dbReference type="Pfam" id="PF02090">
    <property type="entry name" value="SPAM"/>
    <property type="match status" value="1"/>
</dbReference>
<proteinExistence type="predicted"/>
<dbReference type="Proteomes" id="UP001554567">
    <property type="component" value="Unassembled WGS sequence"/>
</dbReference>
<evidence type="ECO:0000256" key="1">
    <source>
        <dbReference type="SAM" id="Coils"/>
    </source>
</evidence>